<dbReference type="EnsemblMetazoa" id="ASTEI07847-RA">
    <property type="protein sequence ID" value="ASTEI07847-PA"/>
    <property type="gene ID" value="ASTEI07847"/>
</dbReference>
<dbReference type="VEuPathDB" id="VectorBase:ASTEI07847"/>
<evidence type="ECO:0000313" key="2">
    <source>
        <dbReference type="Proteomes" id="UP000076408"/>
    </source>
</evidence>
<evidence type="ECO:0000313" key="1">
    <source>
        <dbReference type="EnsemblMetazoa" id="ASTEI07847-PA"/>
    </source>
</evidence>
<reference evidence="1" key="2">
    <citation type="submission" date="2020-05" db="UniProtKB">
        <authorList>
            <consortium name="EnsemblMetazoa"/>
        </authorList>
    </citation>
    <scope>IDENTIFICATION</scope>
    <source>
        <strain evidence="1">Indian</strain>
    </source>
</reference>
<dbReference type="Proteomes" id="UP000076408">
    <property type="component" value="Unassembled WGS sequence"/>
</dbReference>
<proteinExistence type="predicted"/>
<keyword evidence="2" id="KW-1185">Reference proteome</keyword>
<reference evidence="2" key="1">
    <citation type="journal article" date="2014" name="Genome Biol.">
        <title>Genome analysis of a major urban malaria vector mosquito, Anopheles stephensi.</title>
        <authorList>
            <person name="Jiang X."/>
            <person name="Peery A."/>
            <person name="Hall A.B."/>
            <person name="Sharma A."/>
            <person name="Chen X.G."/>
            <person name="Waterhouse R.M."/>
            <person name="Komissarov A."/>
            <person name="Riehle M.M."/>
            <person name="Shouche Y."/>
            <person name="Sharakhova M.V."/>
            <person name="Lawson D."/>
            <person name="Pakpour N."/>
            <person name="Arensburger P."/>
            <person name="Davidson V.L."/>
            <person name="Eiglmeier K."/>
            <person name="Emrich S."/>
            <person name="George P."/>
            <person name="Kennedy R.C."/>
            <person name="Mane S.P."/>
            <person name="Maslen G."/>
            <person name="Oringanje C."/>
            <person name="Qi Y."/>
            <person name="Settlage R."/>
            <person name="Tojo M."/>
            <person name="Tubio J.M."/>
            <person name="Unger M.F."/>
            <person name="Wang B."/>
            <person name="Vernick K.D."/>
            <person name="Ribeiro J.M."/>
            <person name="James A.A."/>
            <person name="Michel K."/>
            <person name="Riehle M.A."/>
            <person name="Luckhart S."/>
            <person name="Sharakhov I.V."/>
            <person name="Tu Z."/>
        </authorList>
    </citation>
    <scope>NUCLEOTIDE SEQUENCE [LARGE SCALE GENOMIC DNA]</scope>
    <source>
        <strain evidence="2">Indian</strain>
    </source>
</reference>
<organism evidence="1 2">
    <name type="scientific">Anopheles stephensi</name>
    <name type="common">Indo-Pakistan malaria mosquito</name>
    <dbReference type="NCBI Taxonomy" id="30069"/>
    <lineage>
        <taxon>Eukaryota</taxon>
        <taxon>Metazoa</taxon>
        <taxon>Ecdysozoa</taxon>
        <taxon>Arthropoda</taxon>
        <taxon>Hexapoda</taxon>
        <taxon>Insecta</taxon>
        <taxon>Pterygota</taxon>
        <taxon>Neoptera</taxon>
        <taxon>Endopterygota</taxon>
        <taxon>Diptera</taxon>
        <taxon>Nematocera</taxon>
        <taxon>Culicoidea</taxon>
        <taxon>Culicidae</taxon>
        <taxon>Anophelinae</taxon>
        <taxon>Anopheles</taxon>
    </lineage>
</organism>
<protein>
    <submittedName>
        <fullName evidence="1">Uncharacterized protein</fullName>
    </submittedName>
</protein>
<sequence length="46" mass="5533">MCVRFARSGDARPFVSWLFFCENKNYEISRHLYIRQCVFEKIPTCA</sequence>
<accession>A0A182YHB1</accession>
<name>A0A182YHB1_ANOST</name>
<dbReference type="AlphaFoldDB" id="A0A182YHB1"/>